<evidence type="ECO:0000256" key="3">
    <source>
        <dbReference type="ARBA" id="ARBA00023163"/>
    </source>
</evidence>
<evidence type="ECO:0000256" key="4">
    <source>
        <dbReference type="PROSITE-ProRule" id="PRU00335"/>
    </source>
</evidence>
<feature type="domain" description="HTH tetR-type" evidence="5">
    <location>
        <begin position="15"/>
        <end position="75"/>
    </location>
</feature>
<protein>
    <submittedName>
        <fullName evidence="6">AcrR family transcriptional regulator</fullName>
    </submittedName>
</protein>
<dbReference type="PRINTS" id="PR00455">
    <property type="entry name" value="HTHTETR"/>
</dbReference>
<name>A0A846N0Z1_9PROT</name>
<dbReference type="InterPro" id="IPR036271">
    <property type="entry name" value="Tet_transcr_reg_TetR-rel_C_sf"/>
</dbReference>
<evidence type="ECO:0000259" key="5">
    <source>
        <dbReference type="PROSITE" id="PS50977"/>
    </source>
</evidence>
<sequence length="215" mass="23881">MDGIASKGKREQTKIQNRALILNAARQVFADLGYGATTVRDIIRATPLASGTFYNYFKSKEEVYQAIRDEVALAIRPRLSDERRKATSVEEFIRCTFRTFFEYVAGDRMNFHTIRHAESTRLRTPEVIAGFEELREDIESAVAKNVFPPLDADFLMAAMVGVAFEVAEQMLKREPLDPEAAADFATGLFIGGVRAIPEAQPATKDSASDVDSHAA</sequence>
<organism evidence="6 7">
    <name type="scientific">Rhizomicrobium palustre</name>
    <dbReference type="NCBI Taxonomy" id="189966"/>
    <lineage>
        <taxon>Bacteria</taxon>
        <taxon>Pseudomonadati</taxon>
        <taxon>Pseudomonadota</taxon>
        <taxon>Alphaproteobacteria</taxon>
        <taxon>Micropepsales</taxon>
        <taxon>Micropepsaceae</taxon>
        <taxon>Rhizomicrobium</taxon>
    </lineage>
</organism>
<dbReference type="PROSITE" id="PS50977">
    <property type="entry name" value="HTH_TETR_2"/>
    <property type="match status" value="1"/>
</dbReference>
<dbReference type="Proteomes" id="UP000570514">
    <property type="component" value="Unassembled WGS sequence"/>
</dbReference>
<keyword evidence="1" id="KW-0805">Transcription regulation</keyword>
<dbReference type="GO" id="GO:0000976">
    <property type="term" value="F:transcription cis-regulatory region binding"/>
    <property type="evidence" value="ECO:0007669"/>
    <property type="project" value="TreeGrafter"/>
</dbReference>
<dbReference type="PROSITE" id="PS01081">
    <property type="entry name" value="HTH_TETR_1"/>
    <property type="match status" value="1"/>
</dbReference>
<dbReference type="SUPFAM" id="SSF48498">
    <property type="entry name" value="Tetracyclin repressor-like, C-terminal domain"/>
    <property type="match status" value="1"/>
</dbReference>
<keyword evidence="7" id="KW-1185">Reference proteome</keyword>
<dbReference type="InterPro" id="IPR001647">
    <property type="entry name" value="HTH_TetR"/>
</dbReference>
<dbReference type="AlphaFoldDB" id="A0A846N0Z1"/>
<proteinExistence type="predicted"/>
<dbReference type="PANTHER" id="PTHR30055">
    <property type="entry name" value="HTH-TYPE TRANSCRIPTIONAL REGULATOR RUTR"/>
    <property type="match status" value="1"/>
</dbReference>
<dbReference type="InterPro" id="IPR050109">
    <property type="entry name" value="HTH-type_TetR-like_transc_reg"/>
</dbReference>
<comment type="caution">
    <text evidence="6">The sequence shown here is derived from an EMBL/GenBank/DDBJ whole genome shotgun (WGS) entry which is preliminary data.</text>
</comment>
<evidence type="ECO:0000256" key="2">
    <source>
        <dbReference type="ARBA" id="ARBA00023125"/>
    </source>
</evidence>
<dbReference type="Gene3D" id="1.10.357.10">
    <property type="entry name" value="Tetracycline Repressor, domain 2"/>
    <property type="match status" value="1"/>
</dbReference>
<dbReference type="SUPFAM" id="SSF46689">
    <property type="entry name" value="Homeodomain-like"/>
    <property type="match status" value="1"/>
</dbReference>
<dbReference type="PANTHER" id="PTHR30055:SF234">
    <property type="entry name" value="HTH-TYPE TRANSCRIPTIONAL REGULATOR BETI"/>
    <property type="match status" value="1"/>
</dbReference>
<keyword evidence="2 4" id="KW-0238">DNA-binding</keyword>
<evidence type="ECO:0000256" key="1">
    <source>
        <dbReference type="ARBA" id="ARBA00023015"/>
    </source>
</evidence>
<keyword evidence="3" id="KW-0804">Transcription</keyword>
<dbReference type="GO" id="GO:0003700">
    <property type="term" value="F:DNA-binding transcription factor activity"/>
    <property type="evidence" value="ECO:0007669"/>
    <property type="project" value="TreeGrafter"/>
</dbReference>
<dbReference type="EMBL" id="JAASRM010000001">
    <property type="protein sequence ID" value="NIK88830.1"/>
    <property type="molecule type" value="Genomic_DNA"/>
</dbReference>
<evidence type="ECO:0000313" key="7">
    <source>
        <dbReference type="Proteomes" id="UP000570514"/>
    </source>
</evidence>
<dbReference type="RefSeq" id="WP_167082972.1">
    <property type="nucleotide sequence ID" value="NZ_BAAADC010000001.1"/>
</dbReference>
<evidence type="ECO:0000313" key="6">
    <source>
        <dbReference type="EMBL" id="NIK88830.1"/>
    </source>
</evidence>
<gene>
    <name evidence="6" type="ORF">FHS83_002148</name>
</gene>
<accession>A0A846N0Z1</accession>
<reference evidence="6 7" key="1">
    <citation type="submission" date="2020-03" db="EMBL/GenBank/DDBJ databases">
        <title>Genomic Encyclopedia of Type Strains, Phase IV (KMG-IV): sequencing the most valuable type-strain genomes for metagenomic binning, comparative biology and taxonomic classification.</title>
        <authorList>
            <person name="Goeker M."/>
        </authorList>
    </citation>
    <scope>NUCLEOTIDE SEQUENCE [LARGE SCALE GENOMIC DNA]</scope>
    <source>
        <strain evidence="6 7">DSM 19867</strain>
    </source>
</reference>
<dbReference type="InterPro" id="IPR023772">
    <property type="entry name" value="DNA-bd_HTH_TetR-type_CS"/>
</dbReference>
<dbReference type="Pfam" id="PF00440">
    <property type="entry name" value="TetR_N"/>
    <property type="match status" value="1"/>
</dbReference>
<feature type="DNA-binding region" description="H-T-H motif" evidence="4">
    <location>
        <begin position="38"/>
        <end position="57"/>
    </location>
</feature>
<dbReference type="InterPro" id="IPR009057">
    <property type="entry name" value="Homeodomain-like_sf"/>
</dbReference>